<name>A0AAD7ECE0_9AGAR</name>
<comment type="caution">
    <text evidence="3">The sequence shown here is derived from an EMBL/GenBank/DDBJ whole genome shotgun (WGS) entry which is preliminary data.</text>
</comment>
<dbReference type="EMBL" id="JARIHO010000078">
    <property type="protein sequence ID" value="KAJ7310583.1"/>
    <property type="molecule type" value="Genomic_DNA"/>
</dbReference>
<accession>A0AAD7ECE0</accession>
<gene>
    <name evidence="3" type="ORF">DFH08DRAFT_898527</name>
</gene>
<protein>
    <recommendedName>
        <fullName evidence="2">DUF7730 domain-containing protein</fullName>
    </recommendedName>
</protein>
<feature type="transmembrane region" description="Helical" evidence="1">
    <location>
        <begin position="12"/>
        <end position="40"/>
    </location>
</feature>
<dbReference type="Pfam" id="PF24864">
    <property type="entry name" value="DUF7730"/>
    <property type="match status" value="1"/>
</dbReference>
<evidence type="ECO:0000313" key="3">
    <source>
        <dbReference type="EMBL" id="KAJ7310583.1"/>
    </source>
</evidence>
<organism evidence="3 4">
    <name type="scientific">Mycena albidolilacea</name>
    <dbReference type="NCBI Taxonomy" id="1033008"/>
    <lineage>
        <taxon>Eukaryota</taxon>
        <taxon>Fungi</taxon>
        <taxon>Dikarya</taxon>
        <taxon>Basidiomycota</taxon>
        <taxon>Agaricomycotina</taxon>
        <taxon>Agaricomycetes</taxon>
        <taxon>Agaricomycetidae</taxon>
        <taxon>Agaricales</taxon>
        <taxon>Marasmiineae</taxon>
        <taxon>Mycenaceae</taxon>
        <taxon>Mycena</taxon>
    </lineage>
</organism>
<keyword evidence="1" id="KW-0472">Membrane</keyword>
<dbReference type="PANTHER" id="PTHR38790">
    <property type="entry name" value="2EXR DOMAIN-CONTAINING PROTEIN-RELATED"/>
    <property type="match status" value="1"/>
</dbReference>
<sequence>MTSLARMVIADLYVCVGIVLCRIPCILGATVTGLLGARFWRCRTARPPPPPLPAARIDIRQRPLTAHHQSSYLFSLPLELRQCIYEHALGGHLVKLRLAASKGHKHYVIASMFYMPPEDPDKILNLRVHPPADEIPVALLRSCRQVYLEALPVLHRKNTFYFLAHEFHTVLLAALGEYCVHDIRNVYLRQDSVNKPGPTYASRWGAVFTLLKQMRGLECLSLELHAGVVVIDQTEPHPLGAVLGSAWGRGVLSIRGLRRFALFFSTGDPPMLPEFSFRLSERLRTLMTGERADERYAEFLAMSRAGRERRETAAVLEAAAVGH</sequence>
<feature type="domain" description="DUF7730" evidence="2">
    <location>
        <begin position="67"/>
        <end position="225"/>
    </location>
</feature>
<keyword evidence="4" id="KW-1185">Reference proteome</keyword>
<evidence type="ECO:0000259" key="2">
    <source>
        <dbReference type="Pfam" id="PF24864"/>
    </source>
</evidence>
<keyword evidence="1" id="KW-0812">Transmembrane</keyword>
<keyword evidence="1" id="KW-1133">Transmembrane helix</keyword>
<reference evidence="3" key="1">
    <citation type="submission" date="2023-03" db="EMBL/GenBank/DDBJ databases">
        <title>Massive genome expansion in bonnet fungi (Mycena s.s.) driven by repeated elements and novel gene families across ecological guilds.</title>
        <authorList>
            <consortium name="Lawrence Berkeley National Laboratory"/>
            <person name="Harder C.B."/>
            <person name="Miyauchi S."/>
            <person name="Viragh M."/>
            <person name="Kuo A."/>
            <person name="Thoen E."/>
            <person name="Andreopoulos B."/>
            <person name="Lu D."/>
            <person name="Skrede I."/>
            <person name="Drula E."/>
            <person name="Henrissat B."/>
            <person name="Morin E."/>
            <person name="Kohler A."/>
            <person name="Barry K."/>
            <person name="LaButti K."/>
            <person name="Morin E."/>
            <person name="Salamov A."/>
            <person name="Lipzen A."/>
            <person name="Mereny Z."/>
            <person name="Hegedus B."/>
            <person name="Baldrian P."/>
            <person name="Stursova M."/>
            <person name="Weitz H."/>
            <person name="Taylor A."/>
            <person name="Grigoriev I.V."/>
            <person name="Nagy L.G."/>
            <person name="Martin F."/>
            <person name="Kauserud H."/>
        </authorList>
    </citation>
    <scope>NUCLEOTIDE SEQUENCE</scope>
    <source>
        <strain evidence="3">CBHHK002</strain>
    </source>
</reference>
<proteinExistence type="predicted"/>
<dbReference type="Proteomes" id="UP001218218">
    <property type="component" value="Unassembled WGS sequence"/>
</dbReference>
<evidence type="ECO:0000313" key="4">
    <source>
        <dbReference type="Proteomes" id="UP001218218"/>
    </source>
</evidence>
<dbReference type="InterPro" id="IPR056632">
    <property type="entry name" value="DUF7730"/>
</dbReference>
<evidence type="ECO:0000256" key="1">
    <source>
        <dbReference type="SAM" id="Phobius"/>
    </source>
</evidence>
<dbReference type="AlphaFoldDB" id="A0AAD7ECE0"/>